<keyword evidence="2" id="KW-1185">Reference proteome</keyword>
<proteinExistence type="predicted"/>
<dbReference type="EMBL" id="VCNI01000001">
    <property type="protein sequence ID" value="TMU57012.1"/>
    <property type="molecule type" value="Genomic_DNA"/>
</dbReference>
<name>A0ABY2WQT5_9FLAO</name>
<reference evidence="1 2" key="1">
    <citation type="submission" date="2019-05" db="EMBL/GenBank/DDBJ databases">
        <title>Flagellimonas sp. AsT0115, sp. nov., isolated from a marine red algae, Asparagopsis taxiformis.</title>
        <authorList>
            <person name="Kim J."/>
            <person name="Jeong S.E."/>
            <person name="Jeon C.O."/>
        </authorList>
    </citation>
    <scope>NUCLEOTIDE SEQUENCE [LARGE SCALE GENOMIC DNA]</scope>
    <source>
        <strain evidence="1 2">AsT0115</strain>
    </source>
</reference>
<dbReference type="Proteomes" id="UP000751614">
    <property type="component" value="Unassembled WGS sequence"/>
</dbReference>
<accession>A0ABY2WQT5</accession>
<gene>
    <name evidence="1" type="ORF">FGG15_05545</name>
</gene>
<sequence length="248" mass="29203">MKKTRSIPLTCIVFLFYFGWALGQTSVQEKDHYNWFDKTTGIENTNLLEGTLTVEKYGSVDGTHKFYTSNDYLNGHIVFDGETYFDVDMKYDLYEDELLLPLRSDTQVRLVKLIKERISEFVIDGHRFIPVVHQGDGQAKVTSFYEVLSETALFTLLKKHKKVGFSNYKKNLVRYKFVSKDTYYINHGGDFTEIKNKKDILRIFPEAKSSFNKRSFDHLKKTNRDEYFLNMMEVIHQHWVSNKRAVVE</sequence>
<evidence type="ECO:0000313" key="2">
    <source>
        <dbReference type="Proteomes" id="UP000751614"/>
    </source>
</evidence>
<protein>
    <recommendedName>
        <fullName evidence="3">DKNYY family protein</fullName>
    </recommendedName>
</protein>
<comment type="caution">
    <text evidence="1">The sequence shown here is derived from an EMBL/GenBank/DDBJ whole genome shotgun (WGS) entry which is preliminary data.</text>
</comment>
<dbReference type="RefSeq" id="WP_138834047.1">
    <property type="nucleotide sequence ID" value="NZ_VCNI01000001.1"/>
</dbReference>
<evidence type="ECO:0008006" key="3">
    <source>
        <dbReference type="Google" id="ProtNLM"/>
    </source>
</evidence>
<evidence type="ECO:0000313" key="1">
    <source>
        <dbReference type="EMBL" id="TMU57012.1"/>
    </source>
</evidence>
<organism evidence="1 2">
    <name type="scientific">Flagellimonas algicola</name>
    <dbReference type="NCBI Taxonomy" id="2583815"/>
    <lineage>
        <taxon>Bacteria</taxon>
        <taxon>Pseudomonadati</taxon>
        <taxon>Bacteroidota</taxon>
        <taxon>Flavobacteriia</taxon>
        <taxon>Flavobacteriales</taxon>
        <taxon>Flavobacteriaceae</taxon>
        <taxon>Flagellimonas</taxon>
    </lineage>
</organism>